<sequence length="281" mass="33550">MLNHYNLSHDQIKRYSEAPQDKDYYYFYKYIYFNGDLNVLNIFSNNTLSFKHPTKFNDPFDCHFALDIDYSKFDVHVFNRLTKKSISQTQFRQKKQHFLKHLKTVFDPESFRNSYRNNMGVTCFTTTPLNILMWSHYTDSHKGFLLEFKFPKNDKANPPPIPILYEDSYPVLKLKVETMHDFHNKDFITKLLNKVYLTKASEWKYENEFRMLLPGEGFHKFNPKLLSSVIFGVSTPPNDKKLILNSLKEFNEKNNMSVQSFNAEISKQEYKLTVKKHPRIF</sequence>
<evidence type="ECO:0008006" key="3">
    <source>
        <dbReference type="Google" id="ProtNLM"/>
    </source>
</evidence>
<proteinExistence type="predicted"/>
<dbReference type="InterPro" id="IPR021352">
    <property type="entry name" value="DUF2971"/>
</dbReference>
<name>A0AAV3WFU9_ACIJO</name>
<evidence type="ECO:0000313" key="1">
    <source>
        <dbReference type="EMBL" id="GEK44421.1"/>
    </source>
</evidence>
<dbReference type="RefSeq" id="WP_114836958.1">
    <property type="nucleotide sequence ID" value="NZ_BJUJ01000041.1"/>
</dbReference>
<reference evidence="1 2" key="1">
    <citation type="submission" date="2019-07" db="EMBL/GenBank/DDBJ databases">
        <title>Whole genome shotgun sequence of Acinetobacter johnsonii NBRC 102197.</title>
        <authorList>
            <person name="Hosoyama A."/>
            <person name="Uohara A."/>
            <person name="Ohji S."/>
            <person name="Ichikawa N."/>
        </authorList>
    </citation>
    <scope>NUCLEOTIDE SEQUENCE [LARGE SCALE GENOMIC DNA]</scope>
    <source>
        <strain evidence="1 2">NBRC 102197</strain>
    </source>
</reference>
<protein>
    <recommendedName>
        <fullName evidence="3">DUF2971 domain-containing protein</fullName>
    </recommendedName>
</protein>
<dbReference type="AlphaFoldDB" id="A0AAV3WFU9"/>
<accession>A0AAV3WFU9</accession>
<dbReference type="Proteomes" id="UP000321274">
    <property type="component" value="Unassembled WGS sequence"/>
</dbReference>
<gene>
    <name evidence="1" type="ORF">AJO04nite_16790</name>
</gene>
<dbReference type="Pfam" id="PF11185">
    <property type="entry name" value="DUF2971"/>
    <property type="match status" value="1"/>
</dbReference>
<dbReference type="EMBL" id="BJUJ01000041">
    <property type="protein sequence ID" value="GEK44421.1"/>
    <property type="molecule type" value="Genomic_DNA"/>
</dbReference>
<organism evidence="1 2">
    <name type="scientific">Acinetobacter johnsonii</name>
    <dbReference type="NCBI Taxonomy" id="40214"/>
    <lineage>
        <taxon>Bacteria</taxon>
        <taxon>Pseudomonadati</taxon>
        <taxon>Pseudomonadota</taxon>
        <taxon>Gammaproteobacteria</taxon>
        <taxon>Moraxellales</taxon>
        <taxon>Moraxellaceae</taxon>
        <taxon>Acinetobacter</taxon>
    </lineage>
</organism>
<comment type="caution">
    <text evidence="1">The sequence shown here is derived from an EMBL/GenBank/DDBJ whole genome shotgun (WGS) entry which is preliminary data.</text>
</comment>
<evidence type="ECO:0000313" key="2">
    <source>
        <dbReference type="Proteomes" id="UP000321274"/>
    </source>
</evidence>